<dbReference type="EMBL" id="JRHX01000060">
    <property type="protein sequence ID" value="KXZ70162.1"/>
    <property type="molecule type" value="Genomic_DNA"/>
</dbReference>
<sequence length="280" mass="32965">MTDIKRLINRTVSSYKKINHQDRDGMIIDNQNSIRKEIIEARRLPFWHMESISCQYAMKGFCLIETGGVSPEALRFLNLSFIYKEVAQEIEFNENKNSVCIQLEHVRRCLFKLAPLLLWSILIGNKSLAKKIKNQFLFYLNLKNVTRNLHLDYELFCLWLYESWVEEKSDIIQHISGDFKQLIDHWYADAEKLQEIVISICDFHCEEMVDNQKKTALPRFMSPPCDLIPLEIHVINKLRQSHSLSKLIVDHPITNTNIAIVSEFSIVEDDFLEYIQINIF</sequence>
<dbReference type="AlphaFoldDB" id="A0A150HTZ3"/>
<proteinExistence type="predicted"/>
<protein>
    <submittedName>
        <fullName evidence="1">Uncharacterized protein</fullName>
    </submittedName>
</protein>
<evidence type="ECO:0000313" key="2">
    <source>
        <dbReference type="Proteomes" id="UP000075544"/>
    </source>
</evidence>
<reference evidence="1 2" key="1">
    <citation type="journal article" date="2016" name="Sci. Rep.">
        <title>Genomic and phenotypic characterization of the species Acinetobacter venetianus.</title>
        <authorList>
            <person name="Fondi M."/>
            <person name="Maida I."/>
            <person name="Perrin E."/>
            <person name="Orlandini V."/>
            <person name="La Torre L."/>
            <person name="Bosi E."/>
            <person name="Negroni A."/>
            <person name="Zanaroli G."/>
            <person name="Fava F."/>
            <person name="Decorosi F."/>
            <person name="Giovannetti L."/>
            <person name="Viti C."/>
            <person name="Vaneechoutte M."/>
            <person name="Dijkshoorn L."/>
            <person name="Fani R."/>
        </authorList>
    </citation>
    <scope>NUCLEOTIDE SEQUENCE [LARGE SCALE GENOMIC DNA]</scope>
    <source>
        <strain evidence="1 2">LUH13518</strain>
    </source>
</reference>
<evidence type="ECO:0000313" key="1">
    <source>
        <dbReference type="EMBL" id="KXZ70162.1"/>
    </source>
</evidence>
<accession>A0A150HTZ3</accession>
<dbReference type="PATRIC" id="fig|52133.19.peg.1983"/>
<organism evidence="1 2">
    <name type="scientific">Acinetobacter venetianus</name>
    <dbReference type="NCBI Taxonomy" id="52133"/>
    <lineage>
        <taxon>Bacteria</taxon>
        <taxon>Pseudomonadati</taxon>
        <taxon>Pseudomonadota</taxon>
        <taxon>Gammaproteobacteria</taxon>
        <taxon>Moraxellales</taxon>
        <taxon>Moraxellaceae</taxon>
        <taxon>Acinetobacter</taxon>
    </lineage>
</organism>
<dbReference type="RefSeq" id="WP_081106322.1">
    <property type="nucleotide sequence ID" value="NZ_JRHX01000060.1"/>
</dbReference>
<dbReference type="Proteomes" id="UP000075544">
    <property type="component" value="Unassembled WGS sequence"/>
</dbReference>
<name>A0A150HTZ3_9GAMM</name>
<gene>
    <name evidence="1" type="ORF">AVENLUH13518_01954</name>
</gene>
<comment type="caution">
    <text evidence="1">The sequence shown here is derived from an EMBL/GenBank/DDBJ whole genome shotgun (WGS) entry which is preliminary data.</text>
</comment>